<name>A0A0V0QHT6_PSEPJ</name>
<evidence type="ECO:0000313" key="1">
    <source>
        <dbReference type="EMBL" id="KRX01688.1"/>
    </source>
</evidence>
<accession>A0A0V0QHT6</accession>
<organism evidence="1 2">
    <name type="scientific">Pseudocohnilembus persalinus</name>
    <name type="common">Ciliate</name>
    <dbReference type="NCBI Taxonomy" id="266149"/>
    <lineage>
        <taxon>Eukaryota</taxon>
        <taxon>Sar</taxon>
        <taxon>Alveolata</taxon>
        <taxon>Ciliophora</taxon>
        <taxon>Intramacronucleata</taxon>
        <taxon>Oligohymenophorea</taxon>
        <taxon>Scuticociliatia</taxon>
        <taxon>Philasterida</taxon>
        <taxon>Pseudocohnilembidae</taxon>
        <taxon>Pseudocohnilembus</taxon>
    </lineage>
</organism>
<comment type="caution">
    <text evidence="1">The sequence shown here is derived from an EMBL/GenBank/DDBJ whole genome shotgun (WGS) entry which is preliminary data.</text>
</comment>
<proteinExistence type="predicted"/>
<reference evidence="1 2" key="1">
    <citation type="journal article" date="2015" name="Sci. Rep.">
        <title>Genome of the facultative scuticociliatosis pathogen Pseudocohnilembus persalinus provides insight into its virulence through horizontal gene transfer.</title>
        <authorList>
            <person name="Xiong J."/>
            <person name="Wang G."/>
            <person name="Cheng J."/>
            <person name="Tian M."/>
            <person name="Pan X."/>
            <person name="Warren A."/>
            <person name="Jiang C."/>
            <person name="Yuan D."/>
            <person name="Miao W."/>
        </authorList>
    </citation>
    <scope>NUCLEOTIDE SEQUENCE [LARGE SCALE GENOMIC DNA]</scope>
    <source>
        <strain evidence="1">36N120E</strain>
    </source>
</reference>
<sequence>MEEYLVEGGTLQIFEEKDSARQELQIQRLGQALLTCTEQDPNNKKSRDSIKEMVENSMKNWKKQSDVSIELFIQVQKQIQEINQNNEIPEDIQKAFQIFEKKIQKELERVEKYIYLDLASEMVEFKDIKYLIRCLASQEMRLLNFQKFLENFFQAIENEEQKKSSSTSSSPKNYYSNNFENFENNEQLLNNFQLMMDIEFKIQNIEPKIDMSKQILEGIEDELQMIIGNIEQNLRKKTRKIIKGSQEYLIINEIRDKKSEQLVKVIEFKKIVKKIRRDFFGEWLIDFAGNNKFSGKTSNIEILLENWGKIPQTMELNLVKIAENVKKIREKLEQLQKTYDVYFQIDQNKKNKGFFKKIFQSSSSRKKSDEELMKA</sequence>
<dbReference type="InParanoid" id="A0A0V0QHT6"/>
<protein>
    <submittedName>
        <fullName evidence="1">Uncharacterized protein</fullName>
    </submittedName>
</protein>
<dbReference type="AlphaFoldDB" id="A0A0V0QHT6"/>
<keyword evidence="2" id="KW-1185">Reference proteome</keyword>
<evidence type="ECO:0000313" key="2">
    <source>
        <dbReference type="Proteomes" id="UP000054937"/>
    </source>
</evidence>
<dbReference type="Proteomes" id="UP000054937">
    <property type="component" value="Unassembled WGS sequence"/>
</dbReference>
<dbReference type="EMBL" id="LDAU01000166">
    <property type="protein sequence ID" value="KRX01688.1"/>
    <property type="molecule type" value="Genomic_DNA"/>
</dbReference>
<gene>
    <name evidence="1" type="ORF">PPERSA_01558</name>
</gene>